<evidence type="ECO:0000313" key="2">
    <source>
        <dbReference type="EMBL" id="VTJ52300.1"/>
    </source>
</evidence>
<dbReference type="EMBL" id="CABDUW010000016">
    <property type="protein sequence ID" value="VTJ52300.1"/>
    <property type="molecule type" value="Genomic_DNA"/>
</dbReference>
<keyword evidence="3" id="KW-1185">Reference proteome</keyword>
<protein>
    <submittedName>
        <fullName evidence="2">Uncharacterized protein</fullName>
    </submittedName>
</protein>
<accession>A0A5E4A501</accession>
<organism evidence="2 3">
    <name type="scientific">Marmota monax</name>
    <name type="common">Woodchuck</name>
    <dbReference type="NCBI Taxonomy" id="9995"/>
    <lineage>
        <taxon>Eukaryota</taxon>
        <taxon>Metazoa</taxon>
        <taxon>Chordata</taxon>
        <taxon>Craniata</taxon>
        <taxon>Vertebrata</taxon>
        <taxon>Euteleostomi</taxon>
        <taxon>Mammalia</taxon>
        <taxon>Eutheria</taxon>
        <taxon>Euarchontoglires</taxon>
        <taxon>Glires</taxon>
        <taxon>Rodentia</taxon>
        <taxon>Sciuromorpha</taxon>
        <taxon>Sciuridae</taxon>
        <taxon>Xerinae</taxon>
        <taxon>Marmotini</taxon>
        <taxon>Marmota</taxon>
    </lineage>
</organism>
<reference evidence="2" key="1">
    <citation type="submission" date="2019-04" db="EMBL/GenBank/DDBJ databases">
        <authorList>
            <person name="Alioto T."/>
            <person name="Alioto T."/>
        </authorList>
    </citation>
    <scope>NUCLEOTIDE SEQUENCE [LARGE SCALE GENOMIC DNA]</scope>
</reference>
<dbReference type="PANTHER" id="PTHR47236:SF5">
    <property type="entry name" value="GENE, 32742-RELATED"/>
    <property type="match status" value="1"/>
</dbReference>
<dbReference type="AlphaFoldDB" id="A0A5E4A501"/>
<dbReference type="PANTHER" id="PTHR47236">
    <property type="entry name" value="GENE, 32742-RELATED-RELATED"/>
    <property type="match status" value="1"/>
</dbReference>
<dbReference type="Proteomes" id="UP000335636">
    <property type="component" value="Unassembled WGS sequence"/>
</dbReference>
<gene>
    <name evidence="2" type="ORF">MONAX_5E043977</name>
</gene>
<feature type="compositionally biased region" description="Basic and acidic residues" evidence="1">
    <location>
        <begin position="218"/>
        <end position="231"/>
    </location>
</feature>
<name>A0A5E4A501_MARMO</name>
<sequence>MCGPLCPEKQRHILKLSCPKGFPQISFTERNRSQNLSLLDRPSSPRAVGHPCNLGQGQKSVPLYVVKVDGKSWQTEANAQDHRDLSPPEPGIRNPTVCLQTNDTLAFLVTREHYPEYDLGHFYNTLEQFDWGRFRALAEEAQLSEKSSRLFLQQFQLPGVYVFRLSSNQHRKMIHCHRLSWTRKAPPHPTFRIHQQGYNLNAYSSSRTGVTSVRRGQSHQDSDAPSVERVHSGSWEAEEQVDLEWFDAEAFFRILFKQSLTVTTKLSQTKEEVMLQEGHRLKAWGFLGTGTGAELLQPAAVGPQGSDDYISMNPITKLMVPGPNCAMLPASGHAGPIPPGYFIHPDTGRVLPEAGNLGYDLLSATLVPTTDSNAGGVRTSEAAILPYVPYPTSPATGCPPPTNLPALQPRRTSQLGALMTDPLTGIEVPVLAVTLHPQTRQWLTLGGTYCNPLTKTLAPLELGGPMEDPVTGGILPILGVGLDENTGLLAPLSAVLPPFPPCLA</sequence>
<proteinExistence type="predicted"/>
<evidence type="ECO:0000313" key="3">
    <source>
        <dbReference type="Proteomes" id="UP000335636"/>
    </source>
</evidence>
<feature type="region of interest" description="Disordered" evidence="1">
    <location>
        <begin position="209"/>
        <end position="232"/>
    </location>
</feature>
<comment type="caution">
    <text evidence="2">The sequence shown here is derived from an EMBL/GenBank/DDBJ whole genome shotgun (WGS) entry which is preliminary data.</text>
</comment>
<evidence type="ECO:0000256" key="1">
    <source>
        <dbReference type="SAM" id="MobiDB-lite"/>
    </source>
</evidence>